<proteinExistence type="predicted"/>
<comment type="caution">
    <text evidence="2">The sequence shown here is derived from an EMBL/GenBank/DDBJ whole genome shotgun (WGS) entry which is preliminary data.</text>
</comment>
<dbReference type="Proteomes" id="UP000246702">
    <property type="component" value="Unassembled WGS sequence"/>
</dbReference>
<evidence type="ECO:0000256" key="1">
    <source>
        <dbReference type="SAM" id="MobiDB-lite"/>
    </source>
</evidence>
<name>A0A317WSM3_9EURO</name>
<evidence type="ECO:0000313" key="3">
    <source>
        <dbReference type="Proteomes" id="UP000246702"/>
    </source>
</evidence>
<feature type="region of interest" description="Disordered" evidence="1">
    <location>
        <begin position="137"/>
        <end position="158"/>
    </location>
</feature>
<dbReference type="GeneID" id="37119749"/>
<accession>A0A317WSM3</accession>
<protein>
    <submittedName>
        <fullName evidence="2">Uncharacterized protein</fullName>
    </submittedName>
</protein>
<organism evidence="2 3">
    <name type="scientific">Aspergillus sclerotioniger CBS 115572</name>
    <dbReference type="NCBI Taxonomy" id="1450535"/>
    <lineage>
        <taxon>Eukaryota</taxon>
        <taxon>Fungi</taxon>
        <taxon>Dikarya</taxon>
        <taxon>Ascomycota</taxon>
        <taxon>Pezizomycotina</taxon>
        <taxon>Eurotiomycetes</taxon>
        <taxon>Eurotiomycetidae</taxon>
        <taxon>Eurotiales</taxon>
        <taxon>Aspergillaceae</taxon>
        <taxon>Aspergillus</taxon>
        <taxon>Aspergillus subgen. Circumdati</taxon>
    </lineage>
</organism>
<sequence>MIGMIGTGEGESLVGMCSRRCRGEEAAMTDWQGSDGRHLIPGHTLRAVCLLCSRRQLVASSLQSIQFVPSFVSLPIQGASSSLPKVFLETQTADRAHLICHANFTAPPPASSKKCSIKCLEIRHAVTFFSDSQLHERKSSAQRQESALGPESWAQLRS</sequence>
<reference evidence="2 3" key="1">
    <citation type="submission" date="2016-12" db="EMBL/GenBank/DDBJ databases">
        <title>The genomes of Aspergillus section Nigri reveals drivers in fungal speciation.</title>
        <authorList>
            <consortium name="DOE Joint Genome Institute"/>
            <person name="Vesth T.C."/>
            <person name="Nybo J."/>
            <person name="Theobald S."/>
            <person name="Brandl J."/>
            <person name="Frisvad J.C."/>
            <person name="Nielsen K.F."/>
            <person name="Lyhne E.K."/>
            <person name="Kogle M.E."/>
            <person name="Kuo A."/>
            <person name="Riley R."/>
            <person name="Clum A."/>
            <person name="Nolan M."/>
            <person name="Lipzen A."/>
            <person name="Salamov A."/>
            <person name="Henrissat B."/>
            <person name="Wiebenga A."/>
            <person name="De Vries R.P."/>
            <person name="Grigoriev I.V."/>
            <person name="Mortensen U.H."/>
            <person name="Andersen M.R."/>
            <person name="Baker S.E."/>
        </authorList>
    </citation>
    <scope>NUCLEOTIDE SEQUENCE [LARGE SCALE GENOMIC DNA]</scope>
    <source>
        <strain evidence="2 3">CBS 115572</strain>
    </source>
</reference>
<gene>
    <name evidence="2" type="ORF">BO94DRAFT_70020</name>
</gene>
<keyword evidence="3" id="KW-1185">Reference proteome</keyword>
<dbReference type="RefSeq" id="XP_025467408.1">
    <property type="nucleotide sequence ID" value="XM_025617606.1"/>
</dbReference>
<dbReference type="EMBL" id="MSFK01000014">
    <property type="protein sequence ID" value="PWY87200.1"/>
    <property type="molecule type" value="Genomic_DNA"/>
</dbReference>
<dbReference type="AlphaFoldDB" id="A0A317WSM3"/>
<evidence type="ECO:0000313" key="2">
    <source>
        <dbReference type="EMBL" id="PWY87200.1"/>
    </source>
</evidence>